<dbReference type="AlphaFoldDB" id="A0A0N0V510"/>
<dbReference type="GO" id="GO:0016853">
    <property type="term" value="F:isomerase activity"/>
    <property type="evidence" value="ECO:0007669"/>
    <property type="project" value="UniProtKB-KW"/>
</dbReference>
<dbReference type="OrthoDB" id="10267539at2759"/>
<sequence length="412" mass="43934">MAIQVQTQVEEPCPARHALSCVLMRAGTSKGLFIHRKDLPEKESEWAPHLISALGSRNNDAKQVDGVGGGSSTTSKVAVIALSDREDADVDFTFVQVAVGKESVDFSGNCGNMSSGVGPFAVQERLVTPQPGQTQIDVRIFNTNTSRIIVETVELDRNGDFKEDGDFFIPGVKTSGSEVKCAFVDPAGSMVGCLFPTGQKQNWLEVDPSALLPNVAPFKIRATLIDAANPFVMVSAASVAELLKSDDVPETKHALVETIRCQAAVAMGLATSTKAAGLTRGTPKIALLSPPKRSPDSKTPDIFVLSYSMGLPHPSFQLTGAVCLGSAVSIQGTIAAELSAMVEGPPTPERTPSPVSQEDQRENMSNKRQVLIEHGKGTIPVLVEKKGDDEIASCAVSRTARRLFEGRVIYYL</sequence>
<dbReference type="PANTHER" id="PTHR43709:SF2">
    <property type="entry name" value="DUF453 DOMAIN PROTEIN (AFU_ORTHOLOGUE AFUA_6G00360)"/>
    <property type="match status" value="1"/>
</dbReference>
<dbReference type="InterPro" id="IPR007400">
    <property type="entry name" value="PrpF-like"/>
</dbReference>
<evidence type="ECO:0000256" key="1">
    <source>
        <dbReference type="ARBA" id="ARBA00007673"/>
    </source>
</evidence>
<reference evidence="4 5" key="1">
    <citation type="submission" date="2015-04" db="EMBL/GenBank/DDBJ databases">
        <title>The draft genome sequence of Fusarium langsethiae, a T-2/HT-2 mycotoxin producer.</title>
        <authorList>
            <person name="Lysoe E."/>
            <person name="Divon H.H."/>
            <person name="Terzi V."/>
            <person name="Orru L."/>
            <person name="Lamontanara A."/>
            <person name="Kolseth A.-K."/>
            <person name="Frandsen R.J."/>
            <person name="Nielsen K."/>
            <person name="Thrane U."/>
        </authorList>
    </citation>
    <scope>NUCLEOTIDE SEQUENCE [LARGE SCALE GENOMIC DNA]</scope>
    <source>
        <strain evidence="4 5">Fl201059</strain>
    </source>
</reference>
<gene>
    <name evidence="4" type="ORF">FLAG1_10918</name>
</gene>
<dbReference type="Gene3D" id="3.10.310.10">
    <property type="entry name" value="Diaminopimelate Epimerase, Chain A, domain 1"/>
    <property type="match status" value="2"/>
</dbReference>
<feature type="region of interest" description="Disordered" evidence="3">
    <location>
        <begin position="342"/>
        <end position="364"/>
    </location>
</feature>
<name>A0A0N0V510_FUSLA</name>
<dbReference type="PANTHER" id="PTHR43709">
    <property type="entry name" value="ACONITATE ISOMERASE-RELATED"/>
    <property type="match status" value="1"/>
</dbReference>
<proteinExistence type="inferred from homology"/>
<evidence type="ECO:0000313" key="4">
    <source>
        <dbReference type="EMBL" id="KPA36327.1"/>
    </source>
</evidence>
<comment type="caution">
    <text evidence="4">The sequence shown here is derived from an EMBL/GenBank/DDBJ whole genome shotgun (WGS) entry which is preliminary data.</text>
</comment>
<dbReference type="Proteomes" id="UP000037904">
    <property type="component" value="Unassembled WGS sequence"/>
</dbReference>
<keyword evidence="5" id="KW-1185">Reference proteome</keyword>
<evidence type="ECO:0008006" key="6">
    <source>
        <dbReference type="Google" id="ProtNLM"/>
    </source>
</evidence>
<accession>A0A0N0V510</accession>
<organism evidence="4 5">
    <name type="scientific">Fusarium langsethiae</name>
    <dbReference type="NCBI Taxonomy" id="179993"/>
    <lineage>
        <taxon>Eukaryota</taxon>
        <taxon>Fungi</taxon>
        <taxon>Dikarya</taxon>
        <taxon>Ascomycota</taxon>
        <taxon>Pezizomycotina</taxon>
        <taxon>Sordariomycetes</taxon>
        <taxon>Hypocreomycetidae</taxon>
        <taxon>Hypocreales</taxon>
        <taxon>Nectriaceae</taxon>
        <taxon>Fusarium</taxon>
    </lineage>
</organism>
<dbReference type="SUPFAM" id="SSF54506">
    <property type="entry name" value="Diaminopimelate epimerase-like"/>
    <property type="match status" value="2"/>
</dbReference>
<dbReference type="EMBL" id="JXCE01000674">
    <property type="protein sequence ID" value="KPA36327.1"/>
    <property type="molecule type" value="Genomic_DNA"/>
</dbReference>
<keyword evidence="2" id="KW-0413">Isomerase</keyword>
<evidence type="ECO:0000256" key="2">
    <source>
        <dbReference type="ARBA" id="ARBA00023235"/>
    </source>
</evidence>
<comment type="similarity">
    <text evidence="1">Belongs to the PrpF family.</text>
</comment>
<dbReference type="Pfam" id="PF04303">
    <property type="entry name" value="PrpF"/>
    <property type="match status" value="1"/>
</dbReference>
<evidence type="ECO:0000256" key="3">
    <source>
        <dbReference type="SAM" id="MobiDB-lite"/>
    </source>
</evidence>
<evidence type="ECO:0000313" key="5">
    <source>
        <dbReference type="Proteomes" id="UP000037904"/>
    </source>
</evidence>
<protein>
    <recommendedName>
        <fullName evidence="6">Isomerase YraM</fullName>
    </recommendedName>
</protein>